<gene>
    <name evidence="2" type="ORF">M407DRAFT_27936</name>
</gene>
<dbReference type="PANTHER" id="PTHR38926">
    <property type="entry name" value="F-BOX DOMAIN CONTAINING PROTEIN, EXPRESSED"/>
    <property type="match status" value="1"/>
</dbReference>
<organism evidence="2 3">
    <name type="scientific">Tulasnella calospora MUT 4182</name>
    <dbReference type="NCBI Taxonomy" id="1051891"/>
    <lineage>
        <taxon>Eukaryota</taxon>
        <taxon>Fungi</taxon>
        <taxon>Dikarya</taxon>
        <taxon>Basidiomycota</taxon>
        <taxon>Agaricomycotina</taxon>
        <taxon>Agaricomycetes</taxon>
        <taxon>Cantharellales</taxon>
        <taxon>Tulasnellaceae</taxon>
        <taxon>Tulasnella</taxon>
    </lineage>
</organism>
<keyword evidence="3" id="KW-1185">Reference proteome</keyword>
<evidence type="ECO:0000313" key="2">
    <source>
        <dbReference type="EMBL" id="KIO22536.1"/>
    </source>
</evidence>
<dbReference type="SUPFAM" id="SSF81383">
    <property type="entry name" value="F-box domain"/>
    <property type="match status" value="1"/>
</dbReference>
<dbReference type="InterPro" id="IPR032675">
    <property type="entry name" value="LRR_dom_sf"/>
</dbReference>
<dbReference type="InterPro" id="IPR001810">
    <property type="entry name" value="F-box_dom"/>
</dbReference>
<feature type="domain" description="F-box" evidence="1">
    <location>
        <begin position="60"/>
        <end position="117"/>
    </location>
</feature>
<reference evidence="2 3" key="1">
    <citation type="submission" date="2014-04" db="EMBL/GenBank/DDBJ databases">
        <authorList>
            <consortium name="DOE Joint Genome Institute"/>
            <person name="Kuo A."/>
            <person name="Girlanda M."/>
            <person name="Perotto S."/>
            <person name="Kohler A."/>
            <person name="Nagy L.G."/>
            <person name="Floudas D."/>
            <person name="Copeland A."/>
            <person name="Barry K.W."/>
            <person name="Cichocki N."/>
            <person name="Veneault-Fourrey C."/>
            <person name="LaButti K."/>
            <person name="Lindquist E.A."/>
            <person name="Lipzen A."/>
            <person name="Lundell T."/>
            <person name="Morin E."/>
            <person name="Murat C."/>
            <person name="Sun H."/>
            <person name="Tunlid A."/>
            <person name="Henrissat B."/>
            <person name="Grigoriev I.V."/>
            <person name="Hibbett D.S."/>
            <person name="Martin F."/>
            <person name="Nordberg H.P."/>
            <person name="Cantor M.N."/>
            <person name="Hua S.X."/>
        </authorList>
    </citation>
    <scope>NUCLEOTIDE SEQUENCE [LARGE SCALE GENOMIC DNA]</scope>
    <source>
        <strain evidence="2 3">MUT 4182</strain>
    </source>
</reference>
<proteinExistence type="predicted"/>
<dbReference type="Gene3D" id="3.80.10.10">
    <property type="entry name" value="Ribonuclease Inhibitor"/>
    <property type="match status" value="1"/>
</dbReference>
<protein>
    <recommendedName>
        <fullName evidence="1">F-box domain-containing protein</fullName>
    </recommendedName>
</protein>
<accession>A0A0C3QBK8</accession>
<evidence type="ECO:0000259" key="1">
    <source>
        <dbReference type="Pfam" id="PF12937"/>
    </source>
</evidence>
<dbReference type="EMBL" id="KN823107">
    <property type="protein sequence ID" value="KIO22536.1"/>
    <property type="molecule type" value="Genomic_DNA"/>
</dbReference>
<sequence>MNQIDTVGRDSPGCDAIMMTGGHVNVRELKNSVENQVRRLEAHALSELDLRIKQNAELPIHSLPPELLLEVISLHMLLHLENFGMGYYRRLIGLSGVCSRWYNVIRDSPSLWTQIYVSDSSEVVKIALQRSSSHLLDISLRHTVSTEELPEHFQFFMNAVHCHRDRWRSMKILVPARRMGDVLAVLGEPAPNLKTLLLIDGDTMYCTRKFDLFGGKAPRLTSLTLDGVSIQWDSEIIHNLTALDLSWINFPSTDAILHALSNCAQLQTLKISNCTTTKMATPSSPIIQLPHFSSLYLHLGPQSATENFRDHIGDDRYDAPSLLLSRLKQRRGTCGAHGASVDAREGALTR</sequence>
<dbReference type="HOGENOM" id="CLU_070403_0_0_1"/>
<dbReference type="Gene3D" id="1.20.1280.50">
    <property type="match status" value="1"/>
</dbReference>
<dbReference type="AlphaFoldDB" id="A0A0C3QBK8"/>
<dbReference type="PANTHER" id="PTHR38926:SF72">
    <property type="entry name" value="IM:7136021-RELATED"/>
    <property type="match status" value="1"/>
</dbReference>
<name>A0A0C3QBK8_9AGAM</name>
<dbReference type="STRING" id="1051891.A0A0C3QBK8"/>
<reference evidence="3" key="2">
    <citation type="submission" date="2015-01" db="EMBL/GenBank/DDBJ databases">
        <title>Evolutionary Origins and Diversification of the Mycorrhizal Mutualists.</title>
        <authorList>
            <consortium name="DOE Joint Genome Institute"/>
            <consortium name="Mycorrhizal Genomics Consortium"/>
            <person name="Kohler A."/>
            <person name="Kuo A."/>
            <person name="Nagy L.G."/>
            <person name="Floudas D."/>
            <person name="Copeland A."/>
            <person name="Barry K.W."/>
            <person name="Cichocki N."/>
            <person name="Veneault-Fourrey C."/>
            <person name="LaButti K."/>
            <person name="Lindquist E.A."/>
            <person name="Lipzen A."/>
            <person name="Lundell T."/>
            <person name="Morin E."/>
            <person name="Murat C."/>
            <person name="Riley R."/>
            <person name="Ohm R."/>
            <person name="Sun H."/>
            <person name="Tunlid A."/>
            <person name="Henrissat B."/>
            <person name="Grigoriev I.V."/>
            <person name="Hibbett D.S."/>
            <person name="Martin F."/>
        </authorList>
    </citation>
    <scope>NUCLEOTIDE SEQUENCE [LARGE SCALE GENOMIC DNA]</scope>
    <source>
        <strain evidence="3">MUT 4182</strain>
    </source>
</reference>
<dbReference type="InterPro" id="IPR036047">
    <property type="entry name" value="F-box-like_dom_sf"/>
</dbReference>
<dbReference type="Proteomes" id="UP000054248">
    <property type="component" value="Unassembled WGS sequence"/>
</dbReference>
<dbReference type="OrthoDB" id="2884925at2759"/>
<dbReference type="SUPFAM" id="SSF52047">
    <property type="entry name" value="RNI-like"/>
    <property type="match status" value="1"/>
</dbReference>
<evidence type="ECO:0000313" key="3">
    <source>
        <dbReference type="Proteomes" id="UP000054248"/>
    </source>
</evidence>
<dbReference type="Pfam" id="PF12937">
    <property type="entry name" value="F-box-like"/>
    <property type="match status" value="1"/>
</dbReference>